<evidence type="ECO:0000256" key="6">
    <source>
        <dbReference type="ARBA" id="ARBA00022840"/>
    </source>
</evidence>
<dbReference type="PANTHER" id="PTHR30042">
    <property type="entry name" value="POTASSIUM-TRANSPORTING ATPASE C CHAIN"/>
    <property type="match status" value="1"/>
</dbReference>
<evidence type="ECO:0000256" key="11">
    <source>
        <dbReference type="HAMAP-Rule" id="MF_00276"/>
    </source>
</evidence>
<keyword evidence="8 11" id="KW-1133">Transmembrane helix</keyword>
<dbReference type="HAMAP" id="MF_00276">
    <property type="entry name" value="KdpC"/>
    <property type="match status" value="1"/>
</dbReference>
<organism evidence="12 13">
    <name type="scientific">Streptomyces lunalinharesii</name>
    <dbReference type="NCBI Taxonomy" id="333384"/>
    <lineage>
        <taxon>Bacteria</taxon>
        <taxon>Bacillati</taxon>
        <taxon>Actinomycetota</taxon>
        <taxon>Actinomycetes</taxon>
        <taxon>Kitasatosporales</taxon>
        <taxon>Streptomycetaceae</taxon>
        <taxon>Streptomyces</taxon>
    </lineage>
</organism>
<evidence type="ECO:0000256" key="3">
    <source>
        <dbReference type="ARBA" id="ARBA00022538"/>
    </source>
</evidence>
<reference evidence="13" key="1">
    <citation type="journal article" date="2019" name="Int. J. Syst. Evol. Microbiol.">
        <title>The Global Catalogue of Microorganisms (GCM) 10K type strain sequencing project: providing services to taxonomists for standard genome sequencing and annotation.</title>
        <authorList>
            <consortium name="The Broad Institute Genomics Platform"/>
            <consortium name="The Broad Institute Genome Sequencing Center for Infectious Disease"/>
            <person name="Wu L."/>
            <person name="Ma J."/>
        </authorList>
    </citation>
    <scope>NUCLEOTIDE SEQUENCE [LARGE SCALE GENOMIC DNA]</scope>
    <source>
        <strain evidence="13">JCM 16374</strain>
    </source>
</reference>
<sequence length="223" mass="23190">MVRTALPVALRHHLAALRMLLVFTVLTGIGYPLLVTGIAQAGLADRANGSLLTAHGTVVGSRLLGQDFSLRQRAPRAGRRGPLLADPRWFQPRPSAGGYDAGNSGATNLGPTNPVLTATIRARRAAVAAFDGVPPAAVPADAVTSSGSGLDPAVSPAYAYQQVRRVARARRLSPALVRRLVTRHLHGRDLGFLGQPYVNVVALNQALADAAGRGGAGLRRAPG</sequence>
<keyword evidence="4 11" id="KW-0812">Transmembrane</keyword>
<comment type="caution">
    <text evidence="12">The sequence shown here is derived from an EMBL/GenBank/DDBJ whole genome shotgun (WGS) entry which is preliminary data.</text>
</comment>
<proteinExistence type="inferred from homology"/>
<dbReference type="PIRSF" id="PIRSF001296">
    <property type="entry name" value="K_ATPase_KdpC"/>
    <property type="match status" value="1"/>
</dbReference>
<evidence type="ECO:0000256" key="10">
    <source>
        <dbReference type="ARBA" id="ARBA00023136"/>
    </source>
</evidence>
<keyword evidence="10 11" id="KW-0472">Membrane</keyword>
<keyword evidence="7 11" id="KW-0630">Potassium</keyword>
<evidence type="ECO:0000256" key="8">
    <source>
        <dbReference type="ARBA" id="ARBA00022989"/>
    </source>
</evidence>
<keyword evidence="3 11" id="KW-0633">Potassium transport</keyword>
<gene>
    <name evidence="11" type="primary">kdpC</name>
    <name evidence="12" type="ORF">GCM10009864_40550</name>
</gene>
<evidence type="ECO:0000313" key="12">
    <source>
        <dbReference type="EMBL" id="GAA2666930.1"/>
    </source>
</evidence>
<dbReference type="InterPro" id="IPR003820">
    <property type="entry name" value="KdpC"/>
</dbReference>
<evidence type="ECO:0000256" key="1">
    <source>
        <dbReference type="ARBA" id="ARBA00022448"/>
    </source>
</evidence>
<evidence type="ECO:0000256" key="2">
    <source>
        <dbReference type="ARBA" id="ARBA00022475"/>
    </source>
</evidence>
<keyword evidence="6 11" id="KW-0067">ATP-binding</keyword>
<comment type="subunit">
    <text evidence="11">The system is composed of three essential subunits: KdpA, KdpB and KdpC.</text>
</comment>
<evidence type="ECO:0000256" key="5">
    <source>
        <dbReference type="ARBA" id="ARBA00022741"/>
    </source>
</evidence>
<keyword evidence="9 11" id="KW-0406">Ion transport</keyword>
<dbReference type="NCBIfam" id="TIGR00681">
    <property type="entry name" value="kdpC"/>
    <property type="match status" value="1"/>
</dbReference>
<keyword evidence="13" id="KW-1185">Reference proteome</keyword>
<dbReference type="Pfam" id="PF02669">
    <property type="entry name" value="KdpC"/>
    <property type="match status" value="1"/>
</dbReference>
<name>A0ABP6EF75_9ACTN</name>
<comment type="subcellular location">
    <subcellularLocation>
        <location evidence="11">Cell membrane</location>
        <topology evidence="11">Single-pass membrane protein</topology>
    </subcellularLocation>
</comment>
<comment type="function">
    <text evidence="11">Part of the high-affinity ATP-driven potassium transport (or Kdp) system, which catalyzes the hydrolysis of ATP coupled with the electrogenic transport of potassium into the cytoplasm. This subunit acts as a catalytic chaperone that increases the ATP-binding affinity of the ATP-hydrolyzing subunit KdpB by the formation of a transient KdpB/KdpC/ATP ternary complex.</text>
</comment>
<keyword evidence="2 11" id="KW-1003">Cell membrane</keyword>
<protein>
    <recommendedName>
        <fullName evidence="11">Potassium-transporting ATPase KdpC subunit</fullName>
    </recommendedName>
    <alternativeName>
        <fullName evidence="11">ATP phosphohydrolase [potassium-transporting] C chain</fullName>
    </alternativeName>
    <alternativeName>
        <fullName evidence="11">Potassium-binding and translocating subunit C</fullName>
    </alternativeName>
    <alternativeName>
        <fullName evidence="11">Potassium-translocating ATPase C chain</fullName>
    </alternativeName>
</protein>
<feature type="transmembrane region" description="Helical" evidence="11">
    <location>
        <begin position="20"/>
        <end position="43"/>
    </location>
</feature>
<evidence type="ECO:0000256" key="4">
    <source>
        <dbReference type="ARBA" id="ARBA00022692"/>
    </source>
</evidence>
<keyword evidence="5 11" id="KW-0547">Nucleotide-binding</keyword>
<dbReference type="EMBL" id="BAAARK010000012">
    <property type="protein sequence ID" value="GAA2666930.1"/>
    <property type="molecule type" value="Genomic_DNA"/>
</dbReference>
<evidence type="ECO:0000256" key="9">
    <source>
        <dbReference type="ARBA" id="ARBA00023065"/>
    </source>
</evidence>
<dbReference type="Proteomes" id="UP001500994">
    <property type="component" value="Unassembled WGS sequence"/>
</dbReference>
<comment type="similarity">
    <text evidence="11">Belongs to the KdpC family.</text>
</comment>
<keyword evidence="1 11" id="KW-0813">Transport</keyword>
<evidence type="ECO:0000256" key="7">
    <source>
        <dbReference type="ARBA" id="ARBA00022958"/>
    </source>
</evidence>
<dbReference type="PANTHER" id="PTHR30042:SF2">
    <property type="entry name" value="POTASSIUM-TRANSPORTING ATPASE KDPC SUBUNIT"/>
    <property type="match status" value="1"/>
</dbReference>
<accession>A0ABP6EF75</accession>
<evidence type="ECO:0000313" key="13">
    <source>
        <dbReference type="Proteomes" id="UP001500994"/>
    </source>
</evidence>